<sequence length="251" mass="26921">MHKATQHDQQRQTLIGLDGLPALTYVEGTRDGHPCAELAEVVGPDPVPAILADMSGWAVSGSVELGEQLIQRGARIMRHAHSMRRDLIADPPQPEWSTISLPDGLRLAPCDRQAADLFPAWRAAFSPEHADHHHGSDQHALDTSLTPLLAGEILGPVMPCSVLAVDEADHVIAGVVVTDRDGLTWIANVFRQPDSRYAGLGSVLLRRVLAGTASRGLAEIALAVSDANPARGLYEKLGFQLTRTSLTVLVP</sequence>
<dbReference type="PROSITE" id="PS51186">
    <property type="entry name" value="GNAT"/>
    <property type="match status" value="1"/>
</dbReference>
<name>A0ABQ2IXL6_9ACTN</name>
<proteinExistence type="predicted"/>
<comment type="caution">
    <text evidence="2">The sequence shown here is derived from an EMBL/GenBank/DDBJ whole genome shotgun (WGS) entry which is preliminary data.</text>
</comment>
<organism evidence="2 3">
    <name type="scientific">Streptomyces kronopolitis</name>
    <dbReference type="NCBI Taxonomy" id="1612435"/>
    <lineage>
        <taxon>Bacteria</taxon>
        <taxon>Bacillati</taxon>
        <taxon>Actinomycetota</taxon>
        <taxon>Actinomycetes</taxon>
        <taxon>Kitasatosporales</taxon>
        <taxon>Streptomycetaceae</taxon>
        <taxon>Streptomyces</taxon>
    </lineage>
</organism>
<dbReference type="InterPro" id="IPR000182">
    <property type="entry name" value="GNAT_dom"/>
</dbReference>
<dbReference type="InterPro" id="IPR016181">
    <property type="entry name" value="Acyl_CoA_acyltransferase"/>
</dbReference>
<dbReference type="Gene3D" id="3.40.630.30">
    <property type="match status" value="1"/>
</dbReference>
<evidence type="ECO:0000313" key="2">
    <source>
        <dbReference type="EMBL" id="GGN32893.1"/>
    </source>
</evidence>
<gene>
    <name evidence="2" type="ORF">GCM10012285_03450</name>
</gene>
<accession>A0ABQ2IXL6</accession>
<evidence type="ECO:0000259" key="1">
    <source>
        <dbReference type="PROSITE" id="PS51186"/>
    </source>
</evidence>
<dbReference type="InterPro" id="IPR013653">
    <property type="entry name" value="GCN5-like_dom"/>
</dbReference>
<evidence type="ECO:0000313" key="3">
    <source>
        <dbReference type="Proteomes" id="UP000600080"/>
    </source>
</evidence>
<dbReference type="EMBL" id="BMND01000001">
    <property type="protein sequence ID" value="GGN32893.1"/>
    <property type="molecule type" value="Genomic_DNA"/>
</dbReference>
<dbReference type="Pfam" id="PF08445">
    <property type="entry name" value="FR47"/>
    <property type="match status" value="1"/>
</dbReference>
<dbReference type="SUPFAM" id="SSF55729">
    <property type="entry name" value="Acyl-CoA N-acyltransferases (Nat)"/>
    <property type="match status" value="1"/>
</dbReference>
<keyword evidence="3" id="KW-1185">Reference proteome</keyword>
<dbReference type="Proteomes" id="UP000600080">
    <property type="component" value="Unassembled WGS sequence"/>
</dbReference>
<feature type="domain" description="N-acetyltransferase" evidence="1">
    <location>
        <begin position="105"/>
        <end position="251"/>
    </location>
</feature>
<protein>
    <recommendedName>
        <fullName evidence="1">N-acetyltransferase domain-containing protein</fullName>
    </recommendedName>
</protein>
<reference evidence="3" key="1">
    <citation type="journal article" date="2019" name="Int. J. Syst. Evol. Microbiol.">
        <title>The Global Catalogue of Microorganisms (GCM) 10K type strain sequencing project: providing services to taxonomists for standard genome sequencing and annotation.</title>
        <authorList>
            <consortium name="The Broad Institute Genomics Platform"/>
            <consortium name="The Broad Institute Genome Sequencing Center for Infectious Disease"/>
            <person name="Wu L."/>
            <person name="Ma J."/>
        </authorList>
    </citation>
    <scope>NUCLEOTIDE SEQUENCE [LARGE SCALE GENOMIC DNA]</scope>
    <source>
        <strain evidence="3">CGMCC 4.7323</strain>
    </source>
</reference>